<dbReference type="PANTHER" id="PTHR31128">
    <property type="entry name" value="PROTEIN CBR-CLEC-135-RELATED"/>
    <property type="match status" value="1"/>
</dbReference>
<proteinExistence type="predicted"/>
<dbReference type="AlphaFoldDB" id="A0A498S3W7"/>
<evidence type="ECO:0000313" key="1">
    <source>
        <dbReference type="EMBL" id="VBB25349.1"/>
    </source>
</evidence>
<sequence length="269" mass="31076">MTDSDSSTISKLDADSDYMKRRYLNNTKRLLDSEESDSSPSPPSYAVFEDEDGNLVNPALNVIWPARPHRGRYSLSEYKEQKQRLQKHAEERRQNKKYNLKLTLFLNTLMIGNVITSKDAYLGRKQDVLHRKCVKQSEGQPDVLRSNTSKQTKGSNNIYVGVRSASSLRSILQPTEFRLFYMQPESMNSFDQMPVKMPLMLAYMSSSGKMYNFSFKRHEYTSGTFWQLDLNGIEGPEQPIFHSISTLVRYYKLFVINCSDGRSEIFPVD</sequence>
<organism evidence="1 2">
    <name type="scientific">Acanthocheilonema viteae</name>
    <name type="common">Filarial nematode worm</name>
    <name type="synonym">Dipetalonema viteae</name>
    <dbReference type="NCBI Taxonomy" id="6277"/>
    <lineage>
        <taxon>Eukaryota</taxon>
        <taxon>Metazoa</taxon>
        <taxon>Ecdysozoa</taxon>
        <taxon>Nematoda</taxon>
        <taxon>Chromadorea</taxon>
        <taxon>Rhabditida</taxon>
        <taxon>Spirurina</taxon>
        <taxon>Spiruromorpha</taxon>
        <taxon>Filarioidea</taxon>
        <taxon>Onchocercidae</taxon>
        <taxon>Acanthocheilonema</taxon>
    </lineage>
</organism>
<dbReference type="OrthoDB" id="5809669at2759"/>
<protein>
    <submittedName>
        <fullName evidence="1">Uncharacterized protein</fullName>
    </submittedName>
</protein>
<gene>
    <name evidence="1" type="ORF">NAV_LOCUS179</name>
</gene>
<accession>A0A498S3W7</accession>
<keyword evidence="2" id="KW-1185">Reference proteome</keyword>
<name>A0A498S3W7_ACAVI</name>
<dbReference type="EMBL" id="UPTC01000010">
    <property type="protein sequence ID" value="VBB25349.1"/>
    <property type="molecule type" value="Genomic_DNA"/>
</dbReference>
<reference evidence="1 2" key="1">
    <citation type="submission" date="2018-08" db="EMBL/GenBank/DDBJ databases">
        <authorList>
            <person name="Laetsch R D."/>
            <person name="Stevens L."/>
            <person name="Kumar S."/>
            <person name="Blaxter L. M."/>
        </authorList>
    </citation>
    <scope>NUCLEOTIDE SEQUENCE [LARGE SCALE GENOMIC DNA]</scope>
</reference>
<dbReference type="Proteomes" id="UP000276991">
    <property type="component" value="Unassembled WGS sequence"/>
</dbReference>
<evidence type="ECO:0000313" key="2">
    <source>
        <dbReference type="Proteomes" id="UP000276991"/>
    </source>
</evidence>